<evidence type="ECO:0000313" key="2">
    <source>
        <dbReference type="WBParaSite" id="PgR036_g094_t06"/>
    </source>
</evidence>
<protein>
    <submittedName>
        <fullName evidence="2">Uncharacterized protein</fullName>
    </submittedName>
</protein>
<evidence type="ECO:0000313" key="1">
    <source>
        <dbReference type="Proteomes" id="UP000887569"/>
    </source>
</evidence>
<reference evidence="2" key="1">
    <citation type="submission" date="2022-11" db="UniProtKB">
        <authorList>
            <consortium name="WormBaseParasite"/>
        </authorList>
    </citation>
    <scope>IDENTIFICATION</scope>
</reference>
<keyword evidence="1" id="KW-1185">Reference proteome</keyword>
<dbReference type="Proteomes" id="UP000887569">
    <property type="component" value="Unplaced"/>
</dbReference>
<proteinExistence type="predicted"/>
<sequence length="93" mass="10601">LALHCGRFFLSGVGYCHLWLISRTVFGVPLIPILLEMLPAKSPRSCSDILQQRRKSNHDVIFHEENPTNFQTAVESPSFADIRTAIELKEFMD</sequence>
<accession>A0A915BEI5</accession>
<organism evidence="1 2">
    <name type="scientific">Parascaris univalens</name>
    <name type="common">Nematode worm</name>
    <dbReference type="NCBI Taxonomy" id="6257"/>
    <lineage>
        <taxon>Eukaryota</taxon>
        <taxon>Metazoa</taxon>
        <taxon>Ecdysozoa</taxon>
        <taxon>Nematoda</taxon>
        <taxon>Chromadorea</taxon>
        <taxon>Rhabditida</taxon>
        <taxon>Spirurina</taxon>
        <taxon>Ascaridomorpha</taxon>
        <taxon>Ascaridoidea</taxon>
        <taxon>Ascarididae</taxon>
        <taxon>Parascaris</taxon>
    </lineage>
</organism>
<dbReference type="AlphaFoldDB" id="A0A915BEI5"/>
<dbReference type="WBParaSite" id="PgR036_g094_t06">
    <property type="protein sequence ID" value="PgR036_g094_t06"/>
    <property type="gene ID" value="PgR036_g094"/>
</dbReference>
<name>A0A915BEI5_PARUN</name>